<sequence length="194" mass="21091">MPEVLDSCFGDDYPIENINHCPNDEVVAGLSTKLYYIVEPHVATFTNPPKEGTYEEIATIPAAGLVPVTGKGWKKIDVLVNKNQLQNLTVGTRGIKKLKGQIDVFIPGFRAKLVGFQRAHLNSRLIFGIKDSSGQMWIIGNKINPSYFENLTLASGDTDEADAGLTGQIMANTSIFAYNGDMTVLADSTTPETP</sequence>
<protein>
    <submittedName>
        <fullName evidence="1">Uncharacterized protein</fullName>
    </submittedName>
</protein>
<name>A0ABW8Y5B9_9FLAO</name>
<organism evidence="1 2">
    <name type="scientific">Chryseobacterium terrae</name>
    <dbReference type="NCBI Taxonomy" id="3163299"/>
    <lineage>
        <taxon>Bacteria</taxon>
        <taxon>Pseudomonadati</taxon>
        <taxon>Bacteroidota</taxon>
        <taxon>Flavobacteriia</taxon>
        <taxon>Flavobacteriales</taxon>
        <taxon>Weeksellaceae</taxon>
        <taxon>Chryseobacterium group</taxon>
        <taxon>Chryseobacterium</taxon>
    </lineage>
</organism>
<reference evidence="1 2" key="1">
    <citation type="submission" date="2024-06" db="EMBL/GenBank/DDBJ databases">
        <authorList>
            <person name="Kaempfer P."/>
            <person name="Viver T."/>
        </authorList>
    </citation>
    <scope>NUCLEOTIDE SEQUENCE [LARGE SCALE GENOMIC DNA]</scope>
    <source>
        <strain evidence="1 2">ST-37</strain>
    </source>
</reference>
<comment type="caution">
    <text evidence="1">The sequence shown here is derived from an EMBL/GenBank/DDBJ whole genome shotgun (WGS) entry which is preliminary data.</text>
</comment>
<evidence type="ECO:0000313" key="1">
    <source>
        <dbReference type="EMBL" id="MFL9835002.1"/>
    </source>
</evidence>
<keyword evidence="2" id="KW-1185">Reference proteome</keyword>
<proteinExistence type="predicted"/>
<dbReference type="Proteomes" id="UP001629058">
    <property type="component" value="Unassembled WGS sequence"/>
</dbReference>
<gene>
    <name evidence="1" type="ORF">ABS765_13310</name>
</gene>
<accession>A0ABW8Y5B9</accession>
<dbReference type="EMBL" id="JBELPY010000009">
    <property type="protein sequence ID" value="MFL9835002.1"/>
    <property type="molecule type" value="Genomic_DNA"/>
</dbReference>
<evidence type="ECO:0000313" key="2">
    <source>
        <dbReference type="Proteomes" id="UP001629058"/>
    </source>
</evidence>
<dbReference type="RefSeq" id="WP_408091325.1">
    <property type="nucleotide sequence ID" value="NZ_JBELPY010000009.1"/>
</dbReference>